<proteinExistence type="predicted"/>
<protein>
    <recommendedName>
        <fullName evidence="4">DUF4381 domain-containing protein</fullName>
    </recommendedName>
</protein>
<sequence length="166" mass="19497">MISFRQESDTLMQDSLAVIKQLQSAQLKEPEELVFHFDTIGWKILAVVLLGLIIVSVYYFIHRYKKNHYRRQAIATVLNIEDNNEFAFKLMLELKKTAIITFGRDKVAMLDGSRWLQFLDKTGDRVEFLKMEEAILNSYYTSRSLERSMSSKARDEAVKWLRTHGR</sequence>
<dbReference type="InterPro" id="IPR025489">
    <property type="entry name" value="DUF4381"/>
</dbReference>
<reference evidence="2" key="1">
    <citation type="journal article" date="2014" name="Int. J. Syst. Evol. Microbiol.">
        <title>Complete genome sequence of Corynebacterium casei LMG S-19264T (=DSM 44701T), isolated from a smear-ripened cheese.</title>
        <authorList>
            <consortium name="US DOE Joint Genome Institute (JGI-PGF)"/>
            <person name="Walter F."/>
            <person name="Albersmeier A."/>
            <person name="Kalinowski J."/>
            <person name="Ruckert C."/>
        </authorList>
    </citation>
    <scope>NUCLEOTIDE SEQUENCE</scope>
    <source>
        <strain evidence="2">KCTC 12368</strain>
    </source>
</reference>
<evidence type="ECO:0000256" key="1">
    <source>
        <dbReference type="SAM" id="Phobius"/>
    </source>
</evidence>
<keyword evidence="1" id="KW-0812">Transmembrane</keyword>
<evidence type="ECO:0000313" key="2">
    <source>
        <dbReference type="EMBL" id="GGZ41453.1"/>
    </source>
</evidence>
<keyword evidence="1" id="KW-0472">Membrane</keyword>
<comment type="caution">
    <text evidence="2">The sequence shown here is derived from an EMBL/GenBank/DDBJ whole genome shotgun (WGS) entry which is preliminary data.</text>
</comment>
<dbReference type="AlphaFoldDB" id="A0A918UY74"/>
<evidence type="ECO:0008006" key="4">
    <source>
        <dbReference type="Google" id="ProtNLM"/>
    </source>
</evidence>
<gene>
    <name evidence="2" type="ORF">GCM10007049_38430</name>
</gene>
<dbReference type="Proteomes" id="UP000619457">
    <property type="component" value="Unassembled WGS sequence"/>
</dbReference>
<reference evidence="2" key="2">
    <citation type="submission" date="2020-09" db="EMBL/GenBank/DDBJ databases">
        <authorList>
            <person name="Sun Q."/>
            <person name="Kim S."/>
        </authorList>
    </citation>
    <scope>NUCLEOTIDE SEQUENCE</scope>
    <source>
        <strain evidence="2">KCTC 12368</strain>
    </source>
</reference>
<evidence type="ECO:0000313" key="3">
    <source>
        <dbReference type="Proteomes" id="UP000619457"/>
    </source>
</evidence>
<dbReference type="EMBL" id="BMWX01000011">
    <property type="protein sequence ID" value="GGZ41453.1"/>
    <property type="molecule type" value="Genomic_DNA"/>
</dbReference>
<dbReference type="RefSeq" id="WP_018473772.1">
    <property type="nucleotide sequence ID" value="NZ_BMWX01000011.1"/>
</dbReference>
<organism evidence="2 3">
    <name type="scientific">Echinicola pacifica</name>
    <dbReference type="NCBI Taxonomy" id="346377"/>
    <lineage>
        <taxon>Bacteria</taxon>
        <taxon>Pseudomonadati</taxon>
        <taxon>Bacteroidota</taxon>
        <taxon>Cytophagia</taxon>
        <taxon>Cytophagales</taxon>
        <taxon>Cyclobacteriaceae</taxon>
        <taxon>Echinicola</taxon>
    </lineage>
</organism>
<dbReference type="Pfam" id="PF14316">
    <property type="entry name" value="DUF4381"/>
    <property type="match status" value="1"/>
</dbReference>
<keyword evidence="1" id="KW-1133">Transmembrane helix</keyword>
<accession>A0A918UY74</accession>
<keyword evidence="3" id="KW-1185">Reference proteome</keyword>
<feature type="transmembrane region" description="Helical" evidence="1">
    <location>
        <begin position="40"/>
        <end position="61"/>
    </location>
</feature>
<name>A0A918UY74_9BACT</name>